<protein>
    <submittedName>
        <fullName evidence="2">Uncharacterized protein</fullName>
    </submittedName>
</protein>
<name>A0AAW6P5L9_9PSED</name>
<comment type="caution">
    <text evidence="2">The sequence shown here is derived from an EMBL/GenBank/DDBJ whole genome shotgun (WGS) entry which is preliminary data.</text>
</comment>
<organism evidence="2 3">
    <name type="scientific">Pseudomonas citronellolis</name>
    <dbReference type="NCBI Taxonomy" id="53408"/>
    <lineage>
        <taxon>Bacteria</taxon>
        <taxon>Pseudomonadati</taxon>
        <taxon>Pseudomonadota</taxon>
        <taxon>Gammaproteobacteria</taxon>
        <taxon>Pseudomonadales</taxon>
        <taxon>Pseudomonadaceae</taxon>
        <taxon>Pseudomonas</taxon>
    </lineage>
</organism>
<proteinExistence type="predicted"/>
<reference evidence="2" key="1">
    <citation type="submission" date="2023-03" db="EMBL/GenBank/DDBJ databases">
        <title>Draft assemblies of triclosan tolerant bacteria isolated from returned activated sludge.</title>
        <authorList>
            <person name="Van Hamelsveld S."/>
        </authorList>
    </citation>
    <scope>NUCLEOTIDE SEQUENCE</scope>
    <source>
        <strain evidence="2">GW210015_S63</strain>
    </source>
</reference>
<accession>A0AAW6P5L9</accession>
<evidence type="ECO:0000313" key="2">
    <source>
        <dbReference type="EMBL" id="MDF3841646.1"/>
    </source>
</evidence>
<dbReference type="RefSeq" id="WP_276214184.1">
    <property type="nucleotide sequence ID" value="NZ_JARJLR010000156.1"/>
</dbReference>
<dbReference type="Proteomes" id="UP001220662">
    <property type="component" value="Unassembled WGS sequence"/>
</dbReference>
<sequence>MVMHLVGRPAAKPTGKPKPRTKKGARDPLAVVEQAVRAGDAQYQYFVETGKLPDSK</sequence>
<evidence type="ECO:0000313" key="3">
    <source>
        <dbReference type="Proteomes" id="UP001220662"/>
    </source>
</evidence>
<feature type="region of interest" description="Disordered" evidence="1">
    <location>
        <begin position="1"/>
        <end position="28"/>
    </location>
</feature>
<gene>
    <name evidence="2" type="ORF">P3W55_07950</name>
</gene>
<dbReference type="EMBL" id="JARJLR010000156">
    <property type="protein sequence ID" value="MDF3841646.1"/>
    <property type="molecule type" value="Genomic_DNA"/>
</dbReference>
<evidence type="ECO:0000256" key="1">
    <source>
        <dbReference type="SAM" id="MobiDB-lite"/>
    </source>
</evidence>
<dbReference type="AlphaFoldDB" id="A0AAW6P5L9"/>